<evidence type="ECO:0000313" key="3">
    <source>
        <dbReference type="Proteomes" id="UP000046122"/>
    </source>
</evidence>
<accession>A0A090GUF1</accession>
<reference evidence="2 3" key="1">
    <citation type="submission" date="2014-08" db="EMBL/GenBank/DDBJ databases">
        <authorList>
            <person name="Moulin Lionel"/>
        </authorList>
    </citation>
    <scope>NUCLEOTIDE SEQUENCE [LARGE SCALE GENOMIC DNA]</scope>
</reference>
<organism evidence="2 3">
    <name type="scientific">Mesorhizobium plurifarium</name>
    <dbReference type="NCBI Taxonomy" id="69974"/>
    <lineage>
        <taxon>Bacteria</taxon>
        <taxon>Pseudomonadati</taxon>
        <taxon>Pseudomonadota</taxon>
        <taxon>Alphaproteobacteria</taxon>
        <taxon>Hyphomicrobiales</taxon>
        <taxon>Phyllobacteriaceae</taxon>
        <taxon>Mesorhizobium</taxon>
    </lineage>
</organism>
<dbReference type="Proteomes" id="UP000046122">
    <property type="component" value="Unassembled WGS sequence"/>
</dbReference>
<protein>
    <submittedName>
        <fullName evidence="2">Uncharacterized protein</fullName>
    </submittedName>
</protein>
<keyword evidence="1" id="KW-0732">Signal</keyword>
<feature type="chain" id="PRO_5001857029" evidence="1">
    <location>
        <begin position="20"/>
        <end position="143"/>
    </location>
</feature>
<gene>
    <name evidence="2" type="ORF">MPL3365_230099</name>
</gene>
<dbReference type="AlphaFoldDB" id="A0A090GUF1"/>
<name>A0A090GUF1_MESPL</name>
<evidence type="ECO:0000313" key="2">
    <source>
        <dbReference type="EMBL" id="CDX56210.1"/>
    </source>
</evidence>
<evidence type="ECO:0000256" key="1">
    <source>
        <dbReference type="SAM" id="SignalP"/>
    </source>
</evidence>
<dbReference type="EMBL" id="CCNE01000016">
    <property type="protein sequence ID" value="CDX56210.1"/>
    <property type="molecule type" value="Genomic_DNA"/>
</dbReference>
<sequence>MLSRRRALIVFLGVSVAWASAIGLAHPQAAPAVSDVEIKQSITSTTGHGANAIEVASNEFQIVVAVVNSDLNGPLITHRDREADAAKIVEATVAILKGNPAYEKLLAIHIDYVSREPQANHSHVVDGVDYRRNLNGSFDLHKT</sequence>
<feature type="signal peptide" evidence="1">
    <location>
        <begin position="1"/>
        <end position="19"/>
    </location>
</feature>
<proteinExistence type="predicted"/>